<dbReference type="AlphaFoldDB" id="A0A0B7G438"/>
<keyword evidence="2" id="KW-1185">Reference proteome</keyword>
<name>A0A0B7G438_THACB</name>
<proteinExistence type="predicted"/>
<sequence length="256" mass="29185">MHRLFRANSISSLLRLRRSREAEEAKLVPRLNRPLARPDLNELRTYYTATMALAQGSSTHPGLPPELVIYICQLAELDVIHIRESPEGTREVRAWSSKVESRLWFQTEPLTKQMLGRIKSVQLVTMSRHQGWVDNPHVGSWSWFEIRVARPIGEDSSQLEAKCRPEGDEVSWRSHSHPAVLETVSQEPEFFEHKGFVFGPDSPLWDEVAEGDVLQVMMKAQFSGWANVASDGALKICTWWEPSSEMLNSLYNGSKC</sequence>
<reference evidence="1 2" key="1">
    <citation type="submission" date="2014-11" db="EMBL/GenBank/DDBJ databases">
        <authorList>
            <person name="Wibberg Daniel"/>
        </authorList>
    </citation>
    <scope>NUCLEOTIDE SEQUENCE [LARGE SCALE GENOMIC DNA]</scope>
    <source>
        <strain evidence="1">Rhizoctonia solani AG1-IB 7/3/14</strain>
    </source>
</reference>
<accession>A0A0B7G438</accession>
<protein>
    <submittedName>
        <fullName evidence="1">Uncharacterized protein</fullName>
    </submittedName>
</protein>
<dbReference type="STRING" id="1108050.A0A0B7G438"/>
<dbReference type="EMBL" id="LN679108">
    <property type="protein sequence ID" value="CEL63874.1"/>
    <property type="molecule type" value="Genomic_DNA"/>
</dbReference>
<dbReference type="Proteomes" id="UP000059188">
    <property type="component" value="Unassembled WGS sequence"/>
</dbReference>
<organism evidence="1 2">
    <name type="scientific">Thanatephorus cucumeris (strain AG1-IB / isolate 7/3/14)</name>
    <name type="common">Lettuce bottom rot fungus</name>
    <name type="synonym">Rhizoctonia solani</name>
    <dbReference type="NCBI Taxonomy" id="1108050"/>
    <lineage>
        <taxon>Eukaryota</taxon>
        <taxon>Fungi</taxon>
        <taxon>Dikarya</taxon>
        <taxon>Basidiomycota</taxon>
        <taxon>Agaricomycotina</taxon>
        <taxon>Agaricomycetes</taxon>
        <taxon>Cantharellales</taxon>
        <taxon>Ceratobasidiaceae</taxon>
        <taxon>Rhizoctonia</taxon>
        <taxon>Rhizoctonia solani AG-1</taxon>
    </lineage>
</organism>
<evidence type="ECO:0000313" key="1">
    <source>
        <dbReference type="EMBL" id="CEL63874.1"/>
    </source>
</evidence>
<evidence type="ECO:0000313" key="2">
    <source>
        <dbReference type="Proteomes" id="UP000059188"/>
    </source>
</evidence>
<dbReference type="OrthoDB" id="630895at2759"/>
<gene>
    <name evidence="1" type="ORF">RSOLAG1IB_05638</name>
</gene>